<evidence type="ECO:0000256" key="2">
    <source>
        <dbReference type="ARBA" id="ARBA00022692"/>
    </source>
</evidence>
<feature type="transmembrane region" description="Helical" evidence="5">
    <location>
        <begin position="172"/>
        <end position="193"/>
    </location>
</feature>
<evidence type="ECO:0000259" key="6">
    <source>
        <dbReference type="Pfam" id="PF00892"/>
    </source>
</evidence>
<feature type="transmembrane region" description="Helical" evidence="5">
    <location>
        <begin position="59"/>
        <end position="85"/>
    </location>
</feature>
<protein>
    <submittedName>
        <fullName evidence="7">S-adenosylmethionine uptake transporter</fullName>
    </submittedName>
</protein>
<dbReference type="PANTHER" id="PTHR22911">
    <property type="entry name" value="ACYL-MALONYL CONDENSING ENZYME-RELATED"/>
    <property type="match status" value="1"/>
</dbReference>
<evidence type="ECO:0000256" key="5">
    <source>
        <dbReference type="SAM" id="Phobius"/>
    </source>
</evidence>
<reference evidence="7 8" key="1">
    <citation type="submission" date="2020-08" db="EMBL/GenBank/DDBJ databases">
        <title>Genomic Encyclopedia of Type Strains, Phase IV (KMG-IV): sequencing the most valuable type-strain genomes for metagenomic binning, comparative biology and taxonomic classification.</title>
        <authorList>
            <person name="Goeker M."/>
        </authorList>
    </citation>
    <scope>NUCLEOTIDE SEQUENCE [LARGE SCALE GENOMIC DNA]</scope>
    <source>
        <strain evidence="7 8">DSM 23958</strain>
    </source>
</reference>
<dbReference type="InterPro" id="IPR000620">
    <property type="entry name" value="EamA_dom"/>
</dbReference>
<dbReference type="Proteomes" id="UP000554837">
    <property type="component" value="Unassembled WGS sequence"/>
</dbReference>
<keyword evidence="8" id="KW-1185">Reference proteome</keyword>
<dbReference type="InterPro" id="IPR037185">
    <property type="entry name" value="EmrE-like"/>
</dbReference>
<feature type="transmembrane region" description="Helical" evidence="5">
    <location>
        <begin position="30"/>
        <end position="47"/>
    </location>
</feature>
<evidence type="ECO:0000313" key="7">
    <source>
        <dbReference type="EMBL" id="MBB5204273.1"/>
    </source>
</evidence>
<dbReference type="PANTHER" id="PTHR22911:SF6">
    <property type="entry name" value="SOLUTE CARRIER FAMILY 35 MEMBER G1"/>
    <property type="match status" value="1"/>
</dbReference>
<keyword evidence="2 5" id="KW-0812">Transmembrane</keyword>
<proteinExistence type="predicted"/>
<accession>A0A840S3H0</accession>
<keyword evidence="4 5" id="KW-0472">Membrane</keyword>
<feature type="domain" description="EamA" evidence="6">
    <location>
        <begin position="1"/>
        <end position="130"/>
    </location>
</feature>
<keyword evidence="3 5" id="KW-1133">Transmembrane helix</keyword>
<dbReference type="SUPFAM" id="SSF103481">
    <property type="entry name" value="Multidrug resistance efflux transporter EmrE"/>
    <property type="match status" value="2"/>
</dbReference>
<dbReference type="EMBL" id="JACHHO010000002">
    <property type="protein sequence ID" value="MBB5204273.1"/>
    <property type="molecule type" value="Genomic_DNA"/>
</dbReference>
<dbReference type="AlphaFoldDB" id="A0A840S3H0"/>
<feature type="transmembrane region" description="Helical" evidence="5">
    <location>
        <begin position="230"/>
        <end position="252"/>
    </location>
</feature>
<comment type="subcellular location">
    <subcellularLocation>
        <location evidence="1">Membrane</location>
        <topology evidence="1">Multi-pass membrane protein</topology>
    </subcellularLocation>
</comment>
<feature type="domain" description="EamA" evidence="6">
    <location>
        <begin position="144"/>
        <end position="269"/>
    </location>
</feature>
<dbReference type="RefSeq" id="WP_259372859.1">
    <property type="nucleotide sequence ID" value="NZ_JACHHO010000002.1"/>
</dbReference>
<feature type="transmembrane region" description="Helical" evidence="5">
    <location>
        <begin position="258"/>
        <end position="277"/>
    </location>
</feature>
<evidence type="ECO:0000256" key="1">
    <source>
        <dbReference type="ARBA" id="ARBA00004141"/>
    </source>
</evidence>
<dbReference type="Pfam" id="PF00892">
    <property type="entry name" value="EamA"/>
    <property type="match status" value="2"/>
</dbReference>
<evidence type="ECO:0000256" key="4">
    <source>
        <dbReference type="ARBA" id="ARBA00023136"/>
    </source>
</evidence>
<feature type="transmembrane region" description="Helical" evidence="5">
    <location>
        <begin position="115"/>
        <end position="134"/>
    </location>
</feature>
<evidence type="ECO:0000313" key="8">
    <source>
        <dbReference type="Proteomes" id="UP000554837"/>
    </source>
</evidence>
<feature type="transmembrane region" description="Helical" evidence="5">
    <location>
        <begin position="140"/>
        <end position="160"/>
    </location>
</feature>
<name>A0A840S3H0_9BURK</name>
<dbReference type="GO" id="GO:0016020">
    <property type="term" value="C:membrane"/>
    <property type="evidence" value="ECO:0007669"/>
    <property type="project" value="UniProtKB-SubCell"/>
</dbReference>
<gene>
    <name evidence="7" type="ORF">HNQ51_001587</name>
</gene>
<feature type="transmembrane region" description="Helical" evidence="5">
    <location>
        <begin position="91"/>
        <end position="108"/>
    </location>
</feature>
<feature type="transmembrane region" description="Helical" evidence="5">
    <location>
        <begin position="205"/>
        <end position="223"/>
    </location>
</feature>
<sequence>MLTATLLFAAMGLFVKLASAHYSAAQIVTVRGLIGVLALLALARWRGIPLRTSVPWMHAWRGIVGVTALCLWFWAIGGLPLATAITLNQMSSVWMALFLLGGAVLLGQQRLDPRLIAAVLVGFVGVALVLQPTFERDQLPWGLAGLGSGLLAALAYLQVAALGRAGEPEVRVVFYLSLTSVLAGALLSFWLPAVVAPPQSPWGPLWLLAVGLSATVAQVMMTAAYAKGRLLVNATLNYAGIVFAALLGWWVFDEALGWIAVSGIALIISAGLSATLLRSRQAPSLPTDTAHE</sequence>
<comment type="caution">
    <text evidence="7">The sequence shown here is derived from an EMBL/GenBank/DDBJ whole genome shotgun (WGS) entry which is preliminary data.</text>
</comment>
<evidence type="ECO:0000256" key="3">
    <source>
        <dbReference type="ARBA" id="ARBA00022989"/>
    </source>
</evidence>
<organism evidence="7 8">
    <name type="scientific">Inhella inkyongensis</name>
    <dbReference type="NCBI Taxonomy" id="392593"/>
    <lineage>
        <taxon>Bacteria</taxon>
        <taxon>Pseudomonadati</taxon>
        <taxon>Pseudomonadota</taxon>
        <taxon>Betaproteobacteria</taxon>
        <taxon>Burkholderiales</taxon>
        <taxon>Sphaerotilaceae</taxon>
        <taxon>Inhella</taxon>
    </lineage>
</organism>